<sequence>MSTNSLEALDSADALAPLRAQFDLPAGVTYLDGNSLGALPRAVREALNQTVDTEWGSDLIASWNKHRWIDLPVTVGEAIAPLVGAAPGQLVCCDSISVNLFKLLATALALRPGRRVILSQGDNFPTDLYMAQGLESLLGQQRCELRTASSDGLLEALDSDVAVMMLTEVNFRTGEKHDMRALTQAAHDAGALVLWDLAHSAGAMPVALDACNVDMAVGCGYKFFNGGPGAPAFLYLAKRHQNAVQQPLTGWMGHRNGFEFSPQYTPGVGVSQYLGGTPGVLGMRALQAALSLFESVSMSAVRDKSLALTETFMARVAEQPSLVAFKCLTPVSPEQRGSQVSLAHPEAFAISQALIDRGIIVDFRAPDIVRFGFAPLYNRFADVAKAVSVLEDVMESRHYEDPKYQVRAKVT</sequence>
<dbReference type="HAMAP" id="MF_01970">
    <property type="entry name" value="Kynureninase"/>
    <property type="match status" value="1"/>
</dbReference>
<keyword evidence="3 4" id="KW-0663">Pyridoxal phosphate</keyword>
<evidence type="ECO:0000256" key="1">
    <source>
        <dbReference type="ARBA" id="ARBA00022642"/>
    </source>
</evidence>
<dbReference type="GO" id="GO:0009435">
    <property type="term" value="P:NAD+ biosynthetic process"/>
    <property type="evidence" value="ECO:0007669"/>
    <property type="project" value="UniProtKB-UniRule"/>
</dbReference>
<dbReference type="GO" id="GO:0019441">
    <property type="term" value="P:L-tryptophan catabolic process to kynurenine"/>
    <property type="evidence" value="ECO:0007669"/>
    <property type="project" value="TreeGrafter"/>
</dbReference>
<dbReference type="AlphaFoldDB" id="A0A919CIL6"/>
<keyword evidence="2 4" id="KW-0378">Hydrolase</keyword>
<feature type="binding site" evidence="4">
    <location>
        <begin position="124"/>
        <end position="127"/>
    </location>
    <ligand>
        <name>pyridoxal 5'-phosphate</name>
        <dbReference type="ChEBI" id="CHEBI:597326"/>
    </ligand>
</feature>
<dbReference type="InterPro" id="IPR015421">
    <property type="entry name" value="PyrdxlP-dep_Trfase_major"/>
</dbReference>
<dbReference type="GO" id="GO:0030429">
    <property type="term" value="F:kynureninase activity"/>
    <property type="evidence" value="ECO:0007669"/>
    <property type="project" value="UniProtKB-UniRule"/>
</dbReference>
<feature type="binding site" evidence="4">
    <location>
        <position position="251"/>
    </location>
    <ligand>
        <name>pyridoxal 5'-phosphate</name>
        <dbReference type="ChEBI" id="CHEBI:597326"/>
    </ligand>
</feature>
<dbReference type="GO" id="GO:0030170">
    <property type="term" value="F:pyridoxal phosphate binding"/>
    <property type="evidence" value="ECO:0007669"/>
    <property type="project" value="UniProtKB-UniRule"/>
</dbReference>
<feature type="binding site" evidence="4">
    <location>
        <position position="96"/>
    </location>
    <ligand>
        <name>pyridoxal 5'-phosphate</name>
        <dbReference type="ChEBI" id="CHEBI:597326"/>
    </ligand>
</feature>
<dbReference type="EMBL" id="BMYM01000001">
    <property type="protein sequence ID" value="GHD27487.1"/>
    <property type="molecule type" value="Genomic_DNA"/>
</dbReference>
<evidence type="ECO:0000256" key="2">
    <source>
        <dbReference type="ARBA" id="ARBA00022801"/>
    </source>
</evidence>
<feature type="binding site" evidence="4">
    <location>
        <position position="196"/>
    </location>
    <ligand>
        <name>pyridoxal 5'-phosphate</name>
        <dbReference type="ChEBI" id="CHEBI:597326"/>
    </ligand>
</feature>
<feature type="binding site" evidence="4">
    <location>
        <position position="221"/>
    </location>
    <ligand>
        <name>pyridoxal 5'-phosphate</name>
        <dbReference type="ChEBI" id="CHEBI:597326"/>
    </ligand>
</feature>
<comment type="catalytic activity">
    <reaction evidence="6">
        <text>3-hydroxy-L-kynurenine + H2O = 3-hydroxyanthranilate + L-alanine + H(+)</text>
        <dbReference type="Rhea" id="RHEA:25143"/>
        <dbReference type="ChEBI" id="CHEBI:15377"/>
        <dbReference type="ChEBI" id="CHEBI:15378"/>
        <dbReference type="ChEBI" id="CHEBI:36559"/>
        <dbReference type="ChEBI" id="CHEBI:57972"/>
        <dbReference type="ChEBI" id="CHEBI:58125"/>
        <dbReference type="EC" id="3.7.1.3"/>
    </reaction>
</comment>
<dbReference type="InterPro" id="IPR015422">
    <property type="entry name" value="PyrdxlP-dep_Trfase_small"/>
</dbReference>
<comment type="pathway">
    <text evidence="4 6">Amino-acid degradation; L-kynurenine degradation; L-alanine and anthranilate from L-kynurenine: step 1/1.</text>
</comment>
<evidence type="ECO:0000313" key="7">
    <source>
        <dbReference type="EMBL" id="GHD27487.1"/>
    </source>
</evidence>
<dbReference type="PANTHER" id="PTHR14084:SF0">
    <property type="entry name" value="KYNURENINASE"/>
    <property type="match status" value="1"/>
</dbReference>
<dbReference type="RefSeq" id="WP_189474984.1">
    <property type="nucleotide sequence ID" value="NZ_BMYM01000001.1"/>
</dbReference>
<proteinExistence type="inferred from homology"/>
<reference evidence="7" key="2">
    <citation type="submission" date="2020-09" db="EMBL/GenBank/DDBJ databases">
        <authorList>
            <person name="Sun Q."/>
            <person name="Kim S."/>
        </authorList>
    </citation>
    <scope>NUCLEOTIDE SEQUENCE</scope>
    <source>
        <strain evidence="7">KCTC 23430</strain>
    </source>
</reference>
<comment type="pathway">
    <text evidence="4 6">Cofactor biosynthesis; NAD(+) biosynthesis; quinolinate from L-kynurenine: step 2/3.</text>
</comment>
<feature type="binding site" evidence="4">
    <location>
        <position position="97"/>
    </location>
    <ligand>
        <name>pyridoxal 5'-phosphate</name>
        <dbReference type="ChEBI" id="CHEBI:597326"/>
    </ligand>
</feature>
<comment type="caution">
    <text evidence="7">The sequence shown here is derived from an EMBL/GenBank/DDBJ whole genome shotgun (WGS) entry which is preliminary data.</text>
</comment>
<dbReference type="PANTHER" id="PTHR14084">
    <property type="entry name" value="KYNURENINASE"/>
    <property type="match status" value="1"/>
</dbReference>
<evidence type="ECO:0000256" key="4">
    <source>
        <dbReference type="HAMAP-Rule" id="MF_01970"/>
    </source>
</evidence>
<dbReference type="EC" id="3.7.1.3" evidence="4 5"/>
<dbReference type="SUPFAM" id="SSF53383">
    <property type="entry name" value="PLP-dependent transferases"/>
    <property type="match status" value="1"/>
</dbReference>
<evidence type="ECO:0000256" key="6">
    <source>
        <dbReference type="PIRNR" id="PIRNR038800"/>
    </source>
</evidence>
<name>A0A919CIL6_9GAMM</name>
<evidence type="ECO:0000256" key="5">
    <source>
        <dbReference type="NCBIfam" id="TIGR01814"/>
    </source>
</evidence>
<dbReference type="InterPro" id="IPR010111">
    <property type="entry name" value="Kynureninase"/>
</dbReference>
<comment type="cofactor">
    <cofactor evidence="4 6">
        <name>pyridoxal 5'-phosphate</name>
        <dbReference type="ChEBI" id="CHEBI:597326"/>
    </cofactor>
</comment>
<protein>
    <recommendedName>
        <fullName evidence="4 5">Kynureninase</fullName>
        <ecNumber evidence="4 5">3.7.1.3</ecNumber>
    </recommendedName>
    <alternativeName>
        <fullName evidence="4">L-kynurenine hydrolase</fullName>
    </alternativeName>
</protein>
<accession>A0A919CIL6</accession>
<evidence type="ECO:0000256" key="3">
    <source>
        <dbReference type="ARBA" id="ARBA00022898"/>
    </source>
</evidence>
<dbReference type="GO" id="GO:0005737">
    <property type="term" value="C:cytoplasm"/>
    <property type="evidence" value="ECO:0007669"/>
    <property type="project" value="UniProtKB-UniRule"/>
</dbReference>
<dbReference type="Gene3D" id="3.90.1150.10">
    <property type="entry name" value="Aspartate Aminotransferase, domain 1"/>
    <property type="match status" value="1"/>
</dbReference>
<dbReference type="Gene3D" id="3.40.640.10">
    <property type="entry name" value="Type I PLP-dependent aspartate aminotransferase-like (Major domain)"/>
    <property type="match status" value="1"/>
</dbReference>
<dbReference type="GO" id="GO:0097053">
    <property type="term" value="P:L-kynurenine catabolic process"/>
    <property type="evidence" value="ECO:0007669"/>
    <property type="project" value="UniProtKB-UniRule"/>
</dbReference>
<reference evidence="7" key="1">
    <citation type="journal article" date="2014" name="Int. J. Syst. Evol. Microbiol.">
        <title>Complete genome sequence of Corynebacterium casei LMG S-19264T (=DSM 44701T), isolated from a smear-ripened cheese.</title>
        <authorList>
            <consortium name="US DOE Joint Genome Institute (JGI-PGF)"/>
            <person name="Walter F."/>
            <person name="Albersmeier A."/>
            <person name="Kalinowski J."/>
            <person name="Ruckert C."/>
        </authorList>
    </citation>
    <scope>NUCLEOTIDE SEQUENCE</scope>
    <source>
        <strain evidence="7">KCTC 23430</strain>
    </source>
</reference>
<comment type="similarity">
    <text evidence="4 6">Belongs to the kynureninase family.</text>
</comment>
<dbReference type="GO" id="GO:0043420">
    <property type="term" value="P:anthranilate metabolic process"/>
    <property type="evidence" value="ECO:0007669"/>
    <property type="project" value="TreeGrafter"/>
</dbReference>
<comment type="subunit">
    <text evidence="4 6">Homodimer.</text>
</comment>
<organism evidence="7 8">
    <name type="scientific">Parahalioglobus pacificus</name>
    <dbReference type="NCBI Taxonomy" id="930806"/>
    <lineage>
        <taxon>Bacteria</taxon>
        <taxon>Pseudomonadati</taxon>
        <taxon>Pseudomonadota</taxon>
        <taxon>Gammaproteobacteria</taxon>
        <taxon>Cellvibrionales</taxon>
        <taxon>Halieaceae</taxon>
        <taxon>Parahalioglobus</taxon>
    </lineage>
</organism>
<feature type="binding site" evidence="4">
    <location>
        <position position="277"/>
    </location>
    <ligand>
        <name>pyridoxal 5'-phosphate</name>
        <dbReference type="ChEBI" id="CHEBI:597326"/>
    </ligand>
</feature>
<dbReference type="Proteomes" id="UP000644693">
    <property type="component" value="Unassembled WGS sequence"/>
</dbReference>
<comment type="function">
    <text evidence="4 6">Catalyzes the cleavage of L-kynurenine (L-Kyn) and L-3-hydroxykynurenine (L-3OHKyn) into anthranilic acid (AA) and 3-hydroxyanthranilic acid (3-OHAA), respectively.</text>
</comment>
<keyword evidence="1 4" id="KW-0662">Pyridine nucleotide biosynthesis</keyword>
<dbReference type="PIRSF" id="PIRSF038800">
    <property type="entry name" value="KYNU"/>
    <property type="match status" value="1"/>
</dbReference>
<keyword evidence="8" id="KW-1185">Reference proteome</keyword>
<feature type="binding site" evidence="4">
    <location>
        <position position="199"/>
    </location>
    <ligand>
        <name>pyridoxal 5'-phosphate</name>
        <dbReference type="ChEBI" id="CHEBI:597326"/>
    </ligand>
</feature>
<dbReference type="Pfam" id="PF22580">
    <property type="entry name" value="KYNU_C"/>
    <property type="match status" value="1"/>
</dbReference>
<dbReference type="NCBIfam" id="TIGR01814">
    <property type="entry name" value="kynureninase"/>
    <property type="match status" value="1"/>
</dbReference>
<feature type="modified residue" description="N6-(pyridoxal phosphate)lysine" evidence="4">
    <location>
        <position position="222"/>
    </location>
</feature>
<gene>
    <name evidence="4 7" type="primary">kynU</name>
    <name evidence="7" type="ORF">GCM10007053_05850</name>
</gene>
<dbReference type="InterPro" id="IPR015424">
    <property type="entry name" value="PyrdxlP-dep_Trfase"/>
</dbReference>
<evidence type="ECO:0000313" key="8">
    <source>
        <dbReference type="Proteomes" id="UP000644693"/>
    </source>
</evidence>
<dbReference type="GO" id="GO:0019805">
    <property type="term" value="P:quinolinate biosynthetic process"/>
    <property type="evidence" value="ECO:0007669"/>
    <property type="project" value="UniProtKB-UniRule"/>
</dbReference>
<comment type="catalytic activity">
    <reaction evidence="4 6">
        <text>L-kynurenine + H2O = anthranilate + L-alanine + H(+)</text>
        <dbReference type="Rhea" id="RHEA:16813"/>
        <dbReference type="ChEBI" id="CHEBI:15377"/>
        <dbReference type="ChEBI" id="CHEBI:15378"/>
        <dbReference type="ChEBI" id="CHEBI:16567"/>
        <dbReference type="ChEBI" id="CHEBI:57959"/>
        <dbReference type="ChEBI" id="CHEBI:57972"/>
        <dbReference type="EC" id="3.7.1.3"/>
    </reaction>
</comment>
<feature type="binding site" evidence="4">
    <location>
        <position position="167"/>
    </location>
    <ligand>
        <name>pyridoxal 5'-phosphate</name>
        <dbReference type="ChEBI" id="CHEBI:597326"/>
    </ligand>
</feature>